<evidence type="ECO:0000256" key="2">
    <source>
        <dbReference type="ARBA" id="ARBA00022729"/>
    </source>
</evidence>
<proteinExistence type="inferred from homology"/>
<protein>
    <submittedName>
        <fullName evidence="7">Alpha/beta hydrolase</fullName>
    </submittedName>
</protein>
<feature type="signal peptide" evidence="5">
    <location>
        <begin position="1"/>
        <end position="26"/>
    </location>
</feature>
<dbReference type="SUPFAM" id="SSF53474">
    <property type="entry name" value="alpha/beta-Hydrolases"/>
    <property type="match status" value="1"/>
</dbReference>
<evidence type="ECO:0000256" key="3">
    <source>
        <dbReference type="ARBA" id="ARBA00022801"/>
    </source>
</evidence>
<organism evidence="7 8">
    <name type="scientific">Amycolatopsis minnesotensis</name>
    <dbReference type="NCBI Taxonomy" id="337894"/>
    <lineage>
        <taxon>Bacteria</taxon>
        <taxon>Bacillati</taxon>
        <taxon>Actinomycetota</taxon>
        <taxon>Actinomycetes</taxon>
        <taxon>Pseudonocardiales</taxon>
        <taxon>Pseudonocardiaceae</taxon>
        <taxon>Amycolatopsis</taxon>
    </lineage>
</organism>
<keyword evidence="3 7" id="KW-0378">Hydrolase</keyword>
<dbReference type="Proteomes" id="UP001501116">
    <property type="component" value="Unassembled WGS sequence"/>
</dbReference>
<dbReference type="PANTHER" id="PTHR43248">
    <property type="entry name" value="2-SUCCINYL-6-HYDROXY-2,4-CYCLOHEXADIENE-1-CARBOXYLATE SYNTHASE"/>
    <property type="match status" value="1"/>
</dbReference>
<dbReference type="InterPro" id="IPR029058">
    <property type="entry name" value="AB_hydrolase_fold"/>
</dbReference>
<feature type="compositionally biased region" description="Polar residues" evidence="4">
    <location>
        <begin position="144"/>
        <end position="153"/>
    </location>
</feature>
<accession>A0ABN2RTR7</accession>
<evidence type="ECO:0000256" key="4">
    <source>
        <dbReference type="SAM" id="MobiDB-lite"/>
    </source>
</evidence>
<evidence type="ECO:0000256" key="5">
    <source>
        <dbReference type="SAM" id="SignalP"/>
    </source>
</evidence>
<evidence type="ECO:0000256" key="1">
    <source>
        <dbReference type="ARBA" id="ARBA00010088"/>
    </source>
</evidence>
<keyword evidence="2 5" id="KW-0732">Signal</keyword>
<evidence type="ECO:0000313" key="8">
    <source>
        <dbReference type="Proteomes" id="UP001501116"/>
    </source>
</evidence>
<dbReference type="PANTHER" id="PTHR43248:SF29">
    <property type="entry name" value="TRIPEPTIDYL AMINOPEPTIDASE"/>
    <property type="match status" value="1"/>
</dbReference>
<feature type="region of interest" description="Disordered" evidence="4">
    <location>
        <begin position="142"/>
        <end position="166"/>
    </location>
</feature>
<dbReference type="GO" id="GO:0016787">
    <property type="term" value="F:hydrolase activity"/>
    <property type="evidence" value="ECO:0007669"/>
    <property type="project" value="UniProtKB-KW"/>
</dbReference>
<keyword evidence="8" id="KW-1185">Reference proteome</keyword>
<name>A0ABN2RTR7_9PSEU</name>
<feature type="chain" id="PRO_5045863827" evidence="5">
    <location>
        <begin position="27"/>
        <end position="533"/>
    </location>
</feature>
<reference evidence="7 8" key="1">
    <citation type="journal article" date="2019" name="Int. J. Syst. Evol. Microbiol.">
        <title>The Global Catalogue of Microorganisms (GCM) 10K type strain sequencing project: providing services to taxonomists for standard genome sequencing and annotation.</title>
        <authorList>
            <consortium name="The Broad Institute Genomics Platform"/>
            <consortium name="The Broad Institute Genome Sequencing Center for Infectious Disease"/>
            <person name="Wu L."/>
            <person name="Ma J."/>
        </authorList>
    </citation>
    <scope>NUCLEOTIDE SEQUENCE [LARGE SCALE GENOMIC DNA]</scope>
    <source>
        <strain evidence="7 8">JCM 14545</strain>
    </source>
</reference>
<feature type="domain" description="Peptidase S33 tripeptidyl aminopeptidase-like C-terminal" evidence="6">
    <location>
        <begin position="427"/>
        <end position="523"/>
    </location>
</feature>
<dbReference type="InterPro" id="IPR013595">
    <property type="entry name" value="Pept_S33_TAP-like_C"/>
</dbReference>
<dbReference type="Gene3D" id="3.40.50.1820">
    <property type="entry name" value="alpha/beta hydrolase"/>
    <property type="match status" value="1"/>
</dbReference>
<dbReference type="Pfam" id="PF08386">
    <property type="entry name" value="Abhydrolase_4"/>
    <property type="match status" value="1"/>
</dbReference>
<dbReference type="RefSeq" id="WP_344425579.1">
    <property type="nucleotide sequence ID" value="NZ_BAAANN010000025.1"/>
</dbReference>
<comment type="caution">
    <text evidence="7">The sequence shown here is derived from an EMBL/GenBank/DDBJ whole genome shotgun (WGS) entry which is preliminary data.</text>
</comment>
<gene>
    <name evidence="7" type="ORF">GCM10009754_57460</name>
</gene>
<sequence length="533" mass="58107">MRRLRLALVIPAAAGGLLAGMTPALADPTAASPDTTAVPDRYTGQALDWHACAKDELVDLPAEANIAGLDCATFHTPRDWERPDERQDLSIAVSRLRPTGTTTASVFTNPGGPGGPGRWFPAAFRDQNRVREHQEIIGIDTRGTGRSSNVTCGGTTGTGADLDPRDRDPRNLNLIVDSVRYAAESCRQAAGELGPLITTFQNVRDLDLLRTLLGREKINWVGYSAGTWLGAHYAQQFPHRTGRFVLDSSTEFTGTWQQSFSWQPFGYERRWRQDFLPWMARYDAKYHFGTSGEAARQTYENVRYALTREPVEVDGKKLGATVLDGYLIGALKSKQQFPKMADTLVQVKTLTDARSSVRAKEAARAAFTAALAESKKPSPLPALVADTSDAMAATLTTTLCGEGAWTGDRQSMIWQSQEYIDHGVTLYNSVWMHLQLCAFWKAQPRPLPVLTGKGVPPVVIVQSEHDPATPIEGARKAHAAFQNSRMLTVTGEGDHGVYALGGNKAVDRIVDDYLVDGVVPPDQSVPGLPLPTP</sequence>
<evidence type="ECO:0000313" key="7">
    <source>
        <dbReference type="EMBL" id="GAA1974794.1"/>
    </source>
</evidence>
<evidence type="ECO:0000259" key="6">
    <source>
        <dbReference type="Pfam" id="PF08386"/>
    </source>
</evidence>
<dbReference type="EMBL" id="BAAANN010000025">
    <property type="protein sequence ID" value="GAA1974794.1"/>
    <property type="molecule type" value="Genomic_DNA"/>
</dbReference>
<comment type="similarity">
    <text evidence="1">Belongs to the peptidase S33 family.</text>
</comment>
<dbReference type="InterPro" id="IPR051601">
    <property type="entry name" value="Serine_prot/Carboxylest_S33"/>
</dbReference>